<accession>A0A937RIA2</accession>
<gene>
    <name evidence="3" type="ORF">I7412_11830</name>
</gene>
<evidence type="ECO:0000313" key="3">
    <source>
        <dbReference type="EMBL" id="MBL7627849.1"/>
    </source>
</evidence>
<dbReference type="PROSITE" id="PS00430">
    <property type="entry name" value="TONB_DEPENDENT_REC_1"/>
    <property type="match status" value="1"/>
</dbReference>
<dbReference type="PANTHER" id="PTHR24094:SF15">
    <property type="entry name" value="AMP-DEPENDENT SYNTHETASE_LIGASE DOMAIN-CONTAINING PROTEIN-RELATED"/>
    <property type="match status" value="1"/>
</dbReference>
<evidence type="ECO:0000259" key="2">
    <source>
        <dbReference type="Pfam" id="PF07510"/>
    </source>
</evidence>
<keyword evidence="3" id="KW-0540">Nuclease</keyword>
<protein>
    <submittedName>
        <fullName evidence="3">HNH endonuclease</fullName>
    </submittedName>
</protein>
<dbReference type="GO" id="GO:0004519">
    <property type="term" value="F:endonuclease activity"/>
    <property type="evidence" value="ECO:0007669"/>
    <property type="project" value="UniProtKB-KW"/>
</dbReference>
<dbReference type="InterPro" id="IPR010916">
    <property type="entry name" value="TonB_box_CS"/>
</dbReference>
<dbReference type="InterPro" id="IPR011089">
    <property type="entry name" value="GmrSD_C"/>
</dbReference>
<comment type="caution">
    <text evidence="3">The sequence shown here is derived from an EMBL/GenBank/DDBJ whole genome shotgun (WGS) entry which is preliminary data.</text>
</comment>
<dbReference type="AlphaFoldDB" id="A0A937RIA2"/>
<feature type="signal peptide" evidence="1">
    <location>
        <begin position="1"/>
        <end position="29"/>
    </location>
</feature>
<reference evidence="3" key="1">
    <citation type="submission" date="2020-12" db="EMBL/GenBank/DDBJ databases">
        <title>Genomic characterization of non-nitrogen-fixing Frankia strains.</title>
        <authorList>
            <person name="Carlos-Shanley C."/>
            <person name="Guerra T."/>
            <person name="Hahn D."/>
        </authorList>
    </citation>
    <scope>NUCLEOTIDE SEQUENCE</scope>
    <source>
        <strain evidence="3">CN6</strain>
    </source>
</reference>
<keyword evidence="1" id="KW-0732">Signal</keyword>
<dbReference type="EMBL" id="JAEACQ010000164">
    <property type="protein sequence ID" value="MBL7627849.1"/>
    <property type="molecule type" value="Genomic_DNA"/>
</dbReference>
<organism evidence="3 4">
    <name type="scientific">Frankia nepalensis</name>
    <dbReference type="NCBI Taxonomy" id="1836974"/>
    <lineage>
        <taxon>Bacteria</taxon>
        <taxon>Bacillati</taxon>
        <taxon>Actinomycetota</taxon>
        <taxon>Actinomycetes</taxon>
        <taxon>Frankiales</taxon>
        <taxon>Frankiaceae</taxon>
        <taxon>Frankia</taxon>
    </lineage>
</organism>
<feature type="domain" description="GmrSD restriction endonucleases C-terminal" evidence="2">
    <location>
        <begin position="111"/>
        <end position="205"/>
    </location>
</feature>
<keyword evidence="3" id="KW-0378">Hydrolase</keyword>
<dbReference type="RefSeq" id="WP_202999778.1">
    <property type="nucleotide sequence ID" value="NZ_JADWYU010000130.1"/>
</dbReference>
<feature type="chain" id="PRO_5037243778" evidence="1">
    <location>
        <begin position="30"/>
        <end position="211"/>
    </location>
</feature>
<sequence length="211" mass="22714">MTPRTLKTAAVVLAATILAALFAASPAGATPPNIPSASTALSRLNTLTVTAESHASTYNRDLFPHWITISGTCNTREQVLKRDGTGVVVNSSCAPTSGSWYSPFDGATWTNASDVDIDHMVPLAEAWASGAWAWTTAQRQTYANDLGGPELWAVTDNVNQAKGDKDPAEWQPPLASFRCTYARAWVQVKYYYHLSVDSAEKSTLTNTLNSC</sequence>
<name>A0A937RIA2_9ACTN</name>
<dbReference type="Proteomes" id="UP000604475">
    <property type="component" value="Unassembled WGS sequence"/>
</dbReference>
<keyword evidence="3" id="KW-0255">Endonuclease</keyword>
<evidence type="ECO:0000256" key="1">
    <source>
        <dbReference type="SAM" id="SignalP"/>
    </source>
</evidence>
<proteinExistence type="predicted"/>
<dbReference type="PANTHER" id="PTHR24094">
    <property type="entry name" value="SECRETED PROTEIN"/>
    <property type="match status" value="1"/>
</dbReference>
<dbReference type="Pfam" id="PF07510">
    <property type="entry name" value="GmrSD_C"/>
    <property type="match status" value="1"/>
</dbReference>
<keyword evidence="4" id="KW-1185">Reference proteome</keyword>
<evidence type="ECO:0000313" key="4">
    <source>
        <dbReference type="Proteomes" id="UP000604475"/>
    </source>
</evidence>